<keyword evidence="3" id="KW-0805">Transcription regulation</keyword>
<evidence type="ECO:0000256" key="6">
    <source>
        <dbReference type="PROSITE-ProRule" id="PRU00169"/>
    </source>
</evidence>
<organism evidence="10 11">
    <name type="scientific">Stecheria intestinalis</name>
    <dbReference type="NCBI Taxonomy" id="2606630"/>
    <lineage>
        <taxon>Bacteria</taxon>
        <taxon>Bacillati</taxon>
        <taxon>Bacillota</taxon>
        <taxon>Erysipelotrichia</taxon>
        <taxon>Erysipelotrichales</taxon>
        <taxon>Erysipelotrichaceae</taxon>
        <taxon>Stecheria</taxon>
    </lineage>
</organism>
<evidence type="ECO:0000256" key="4">
    <source>
        <dbReference type="ARBA" id="ARBA00023125"/>
    </source>
</evidence>
<gene>
    <name evidence="10" type="ORF">FYJ51_09655</name>
</gene>
<feature type="modified residue" description="4-aspartylphosphate" evidence="6">
    <location>
        <position position="52"/>
    </location>
</feature>
<protein>
    <submittedName>
        <fullName evidence="10">Response regulator transcription factor</fullName>
    </submittedName>
</protein>
<dbReference type="PROSITE" id="PS51755">
    <property type="entry name" value="OMPR_PHOB"/>
    <property type="match status" value="1"/>
</dbReference>
<dbReference type="InterPro" id="IPR011006">
    <property type="entry name" value="CheY-like_superfamily"/>
</dbReference>
<evidence type="ECO:0000313" key="10">
    <source>
        <dbReference type="EMBL" id="MSS59158.1"/>
    </source>
</evidence>
<sequence>MSTVLIVDDEKDIVSALKIYLSGQQYDLLEAYTGKEALDVMKDQPVDLVLMDIMMPEMDGITAVAKIRETSNVPIILLTAKSEDSDKVLGLDIGADDYITKPFSPAEVIARVKSALRRYQRLGGTVQQKDVLEIGPIRLDDARKEVTADGEEVSLTPMEFGILKLLMKNPGKVFTSEEIYRSVWNEEPLGAEGVIAVHIRHLREKLEIDPGKPRYLKVVWGQGYKMEDCRR</sequence>
<keyword evidence="11" id="KW-1185">Reference proteome</keyword>
<dbReference type="AlphaFoldDB" id="A0A7X2NTG8"/>
<keyword evidence="2" id="KW-0902">Two-component regulatory system</keyword>
<dbReference type="GO" id="GO:0000976">
    <property type="term" value="F:transcription cis-regulatory region binding"/>
    <property type="evidence" value="ECO:0007669"/>
    <property type="project" value="TreeGrafter"/>
</dbReference>
<feature type="DNA-binding region" description="OmpR/PhoB-type" evidence="7">
    <location>
        <begin position="129"/>
        <end position="228"/>
    </location>
</feature>
<evidence type="ECO:0000313" key="11">
    <source>
        <dbReference type="Proteomes" id="UP000461880"/>
    </source>
</evidence>
<feature type="domain" description="OmpR/PhoB-type" evidence="9">
    <location>
        <begin position="129"/>
        <end position="228"/>
    </location>
</feature>
<keyword evidence="1 6" id="KW-0597">Phosphoprotein</keyword>
<dbReference type="SUPFAM" id="SSF52172">
    <property type="entry name" value="CheY-like"/>
    <property type="match status" value="1"/>
</dbReference>
<dbReference type="CDD" id="cd17574">
    <property type="entry name" value="REC_OmpR"/>
    <property type="match status" value="1"/>
</dbReference>
<evidence type="ECO:0000256" key="3">
    <source>
        <dbReference type="ARBA" id="ARBA00023015"/>
    </source>
</evidence>
<accession>A0A7X2NTG8</accession>
<dbReference type="Gene3D" id="6.10.250.690">
    <property type="match status" value="1"/>
</dbReference>
<dbReference type="PROSITE" id="PS50110">
    <property type="entry name" value="RESPONSE_REGULATORY"/>
    <property type="match status" value="1"/>
</dbReference>
<feature type="domain" description="Response regulatory" evidence="8">
    <location>
        <begin position="3"/>
        <end position="116"/>
    </location>
</feature>
<dbReference type="Pfam" id="PF00072">
    <property type="entry name" value="Response_reg"/>
    <property type="match status" value="1"/>
</dbReference>
<dbReference type="CDD" id="cd00383">
    <property type="entry name" value="trans_reg_C"/>
    <property type="match status" value="1"/>
</dbReference>
<dbReference type="GO" id="GO:0032993">
    <property type="term" value="C:protein-DNA complex"/>
    <property type="evidence" value="ECO:0007669"/>
    <property type="project" value="TreeGrafter"/>
</dbReference>
<name>A0A7X2NTG8_9FIRM</name>
<dbReference type="Gene3D" id="3.40.50.2300">
    <property type="match status" value="1"/>
</dbReference>
<dbReference type="GO" id="GO:0006355">
    <property type="term" value="P:regulation of DNA-templated transcription"/>
    <property type="evidence" value="ECO:0007669"/>
    <property type="project" value="InterPro"/>
</dbReference>
<comment type="caution">
    <text evidence="10">The sequence shown here is derived from an EMBL/GenBank/DDBJ whole genome shotgun (WGS) entry which is preliminary data.</text>
</comment>
<dbReference type="PANTHER" id="PTHR48111:SF2">
    <property type="entry name" value="RESPONSE REGULATOR SAER"/>
    <property type="match status" value="1"/>
</dbReference>
<dbReference type="InterPro" id="IPR001867">
    <property type="entry name" value="OmpR/PhoB-type_DNA-bd"/>
</dbReference>
<keyword evidence="4 7" id="KW-0238">DNA-binding</keyword>
<proteinExistence type="predicted"/>
<evidence type="ECO:0000256" key="1">
    <source>
        <dbReference type="ARBA" id="ARBA00022553"/>
    </source>
</evidence>
<dbReference type="PANTHER" id="PTHR48111">
    <property type="entry name" value="REGULATOR OF RPOS"/>
    <property type="match status" value="1"/>
</dbReference>
<evidence type="ECO:0000259" key="8">
    <source>
        <dbReference type="PROSITE" id="PS50110"/>
    </source>
</evidence>
<dbReference type="InterPro" id="IPR016032">
    <property type="entry name" value="Sig_transdc_resp-reg_C-effctor"/>
</dbReference>
<dbReference type="Gene3D" id="1.10.10.10">
    <property type="entry name" value="Winged helix-like DNA-binding domain superfamily/Winged helix DNA-binding domain"/>
    <property type="match status" value="1"/>
</dbReference>
<dbReference type="InterPro" id="IPR001789">
    <property type="entry name" value="Sig_transdc_resp-reg_receiver"/>
</dbReference>
<evidence type="ECO:0000259" key="9">
    <source>
        <dbReference type="PROSITE" id="PS51755"/>
    </source>
</evidence>
<dbReference type="FunFam" id="3.40.50.2300:FF:000001">
    <property type="entry name" value="DNA-binding response regulator PhoB"/>
    <property type="match status" value="1"/>
</dbReference>
<evidence type="ECO:0000256" key="5">
    <source>
        <dbReference type="ARBA" id="ARBA00023163"/>
    </source>
</evidence>
<dbReference type="GO" id="GO:0005829">
    <property type="term" value="C:cytosol"/>
    <property type="evidence" value="ECO:0007669"/>
    <property type="project" value="TreeGrafter"/>
</dbReference>
<dbReference type="FunFam" id="1.10.10.10:FF:000018">
    <property type="entry name" value="DNA-binding response regulator ResD"/>
    <property type="match status" value="1"/>
</dbReference>
<dbReference type="EMBL" id="VUMN01000024">
    <property type="protein sequence ID" value="MSS59158.1"/>
    <property type="molecule type" value="Genomic_DNA"/>
</dbReference>
<keyword evidence="5" id="KW-0804">Transcription</keyword>
<dbReference type="GO" id="GO:0000156">
    <property type="term" value="F:phosphorelay response regulator activity"/>
    <property type="evidence" value="ECO:0007669"/>
    <property type="project" value="TreeGrafter"/>
</dbReference>
<evidence type="ECO:0000256" key="2">
    <source>
        <dbReference type="ARBA" id="ARBA00023012"/>
    </source>
</evidence>
<dbReference type="InterPro" id="IPR036388">
    <property type="entry name" value="WH-like_DNA-bd_sf"/>
</dbReference>
<dbReference type="RefSeq" id="WP_105304096.1">
    <property type="nucleotide sequence ID" value="NZ_VUMN01000024.1"/>
</dbReference>
<dbReference type="Pfam" id="PF00486">
    <property type="entry name" value="Trans_reg_C"/>
    <property type="match status" value="1"/>
</dbReference>
<dbReference type="SUPFAM" id="SSF46894">
    <property type="entry name" value="C-terminal effector domain of the bipartite response regulators"/>
    <property type="match status" value="1"/>
</dbReference>
<dbReference type="Proteomes" id="UP000461880">
    <property type="component" value="Unassembled WGS sequence"/>
</dbReference>
<dbReference type="SMART" id="SM00448">
    <property type="entry name" value="REC"/>
    <property type="match status" value="1"/>
</dbReference>
<dbReference type="InterPro" id="IPR039420">
    <property type="entry name" value="WalR-like"/>
</dbReference>
<evidence type="ECO:0000256" key="7">
    <source>
        <dbReference type="PROSITE-ProRule" id="PRU01091"/>
    </source>
</evidence>
<dbReference type="SMART" id="SM00862">
    <property type="entry name" value="Trans_reg_C"/>
    <property type="match status" value="1"/>
</dbReference>
<reference evidence="10 11" key="1">
    <citation type="submission" date="2019-08" db="EMBL/GenBank/DDBJ databases">
        <title>In-depth cultivation of the pig gut microbiome towards novel bacterial diversity and tailored functional studies.</title>
        <authorList>
            <person name="Wylensek D."/>
            <person name="Hitch T.C.A."/>
            <person name="Clavel T."/>
        </authorList>
    </citation>
    <scope>NUCLEOTIDE SEQUENCE [LARGE SCALE GENOMIC DNA]</scope>
    <source>
        <strain evidence="10 11">Oil+RF-744-GAM-WT-6</strain>
    </source>
</reference>